<dbReference type="PROSITE" id="PS50956">
    <property type="entry name" value="HTH_ASNC_2"/>
    <property type="match status" value="1"/>
</dbReference>
<dbReference type="InterPro" id="IPR019888">
    <property type="entry name" value="Tscrpt_reg_AsnC-like"/>
</dbReference>
<accession>A0A1H6MRI7</accession>
<evidence type="ECO:0000256" key="1">
    <source>
        <dbReference type="ARBA" id="ARBA00023015"/>
    </source>
</evidence>
<dbReference type="SMART" id="SM00344">
    <property type="entry name" value="HTH_ASNC"/>
    <property type="match status" value="1"/>
</dbReference>
<dbReference type="SUPFAM" id="SSF46785">
    <property type="entry name" value="Winged helix' DNA-binding domain"/>
    <property type="match status" value="1"/>
</dbReference>
<dbReference type="Proteomes" id="UP000199125">
    <property type="component" value="Unassembled WGS sequence"/>
</dbReference>
<dbReference type="OrthoDB" id="9803143at2"/>
<dbReference type="STRING" id="65735.SAMN04488075_2223"/>
<dbReference type="InterPro" id="IPR011991">
    <property type="entry name" value="ArsR-like_HTH"/>
</dbReference>
<evidence type="ECO:0000313" key="6">
    <source>
        <dbReference type="Proteomes" id="UP000199125"/>
    </source>
</evidence>
<dbReference type="InterPro" id="IPR011008">
    <property type="entry name" value="Dimeric_a/b-barrel"/>
</dbReference>
<dbReference type="InterPro" id="IPR019885">
    <property type="entry name" value="Tscrpt_reg_HTH_AsnC-type_CS"/>
</dbReference>
<dbReference type="InterPro" id="IPR019887">
    <property type="entry name" value="Tscrpt_reg_AsnC/Lrp_C"/>
</dbReference>
<evidence type="ECO:0000256" key="3">
    <source>
        <dbReference type="ARBA" id="ARBA00023163"/>
    </source>
</evidence>
<keyword evidence="1" id="KW-0805">Transcription regulation</keyword>
<evidence type="ECO:0000259" key="4">
    <source>
        <dbReference type="PROSITE" id="PS50956"/>
    </source>
</evidence>
<evidence type="ECO:0000313" key="5">
    <source>
        <dbReference type="EMBL" id="SEI00338.1"/>
    </source>
</evidence>
<dbReference type="InterPro" id="IPR036388">
    <property type="entry name" value="WH-like_DNA-bd_sf"/>
</dbReference>
<name>A0A1H6MRI7_9RHOB</name>
<organism evidence="5 6">
    <name type="scientific">Paracoccus alkenifer</name>
    <dbReference type="NCBI Taxonomy" id="65735"/>
    <lineage>
        <taxon>Bacteria</taxon>
        <taxon>Pseudomonadati</taxon>
        <taxon>Pseudomonadota</taxon>
        <taxon>Alphaproteobacteria</taxon>
        <taxon>Rhodobacterales</taxon>
        <taxon>Paracoccaceae</taxon>
        <taxon>Paracoccus</taxon>
    </lineage>
</organism>
<sequence length="155" mass="17654">MPRRPLDATDRRILNQLQRDSKQTNVELSARVGLSPSPCLSRVKQLEKDGFIRGYVALLDPESVDLSINVFIRVTLEKQVERALQVFEQKMNAFPEVMECYLMTGDSDYLVRVIVPDIQALERFIVKELTTIPGVSNIRSSFALKQVKYKTALPV</sequence>
<dbReference type="RefSeq" id="WP_090848123.1">
    <property type="nucleotide sequence ID" value="NZ_FNXG01000003.1"/>
</dbReference>
<dbReference type="GO" id="GO:0043565">
    <property type="term" value="F:sequence-specific DNA binding"/>
    <property type="evidence" value="ECO:0007669"/>
    <property type="project" value="InterPro"/>
</dbReference>
<keyword evidence="2" id="KW-0238">DNA-binding</keyword>
<feature type="domain" description="HTH asnC-type" evidence="4">
    <location>
        <begin position="6"/>
        <end position="67"/>
    </location>
</feature>
<dbReference type="InterPro" id="IPR000485">
    <property type="entry name" value="AsnC-type_HTH_dom"/>
</dbReference>
<gene>
    <name evidence="5" type="ORF">SAMN04488075_2223</name>
</gene>
<dbReference type="InterPro" id="IPR036390">
    <property type="entry name" value="WH_DNA-bd_sf"/>
</dbReference>
<dbReference type="SUPFAM" id="SSF54909">
    <property type="entry name" value="Dimeric alpha+beta barrel"/>
    <property type="match status" value="1"/>
</dbReference>
<dbReference type="AlphaFoldDB" id="A0A1H6MRI7"/>
<proteinExistence type="predicted"/>
<keyword evidence="6" id="KW-1185">Reference proteome</keyword>
<dbReference type="PROSITE" id="PS00519">
    <property type="entry name" value="HTH_ASNC_1"/>
    <property type="match status" value="1"/>
</dbReference>
<dbReference type="CDD" id="cd00090">
    <property type="entry name" value="HTH_ARSR"/>
    <property type="match status" value="1"/>
</dbReference>
<dbReference type="GO" id="GO:0043200">
    <property type="term" value="P:response to amino acid"/>
    <property type="evidence" value="ECO:0007669"/>
    <property type="project" value="TreeGrafter"/>
</dbReference>
<dbReference type="EMBL" id="FNXG01000003">
    <property type="protein sequence ID" value="SEI00338.1"/>
    <property type="molecule type" value="Genomic_DNA"/>
</dbReference>
<dbReference type="Gene3D" id="3.30.70.920">
    <property type="match status" value="1"/>
</dbReference>
<dbReference type="GO" id="GO:0005829">
    <property type="term" value="C:cytosol"/>
    <property type="evidence" value="ECO:0007669"/>
    <property type="project" value="TreeGrafter"/>
</dbReference>
<dbReference type="Gene3D" id="1.10.10.10">
    <property type="entry name" value="Winged helix-like DNA-binding domain superfamily/Winged helix DNA-binding domain"/>
    <property type="match status" value="1"/>
</dbReference>
<keyword evidence="3" id="KW-0804">Transcription</keyword>
<dbReference type="PRINTS" id="PR00033">
    <property type="entry name" value="HTHASNC"/>
</dbReference>
<protein>
    <submittedName>
        <fullName evidence="5">Transcriptional regulator, AsnC family</fullName>
    </submittedName>
</protein>
<dbReference type="PANTHER" id="PTHR30154:SF34">
    <property type="entry name" value="TRANSCRIPTIONAL REGULATOR AZLB"/>
    <property type="match status" value="1"/>
</dbReference>
<dbReference type="Pfam" id="PF13412">
    <property type="entry name" value="HTH_24"/>
    <property type="match status" value="1"/>
</dbReference>
<dbReference type="GO" id="GO:0006355">
    <property type="term" value="P:regulation of DNA-templated transcription"/>
    <property type="evidence" value="ECO:0007669"/>
    <property type="project" value="UniProtKB-ARBA"/>
</dbReference>
<reference evidence="6" key="1">
    <citation type="submission" date="2016-10" db="EMBL/GenBank/DDBJ databases">
        <authorList>
            <person name="Varghese N."/>
            <person name="Submissions S."/>
        </authorList>
    </citation>
    <scope>NUCLEOTIDE SEQUENCE [LARGE SCALE GENOMIC DNA]</scope>
    <source>
        <strain evidence="6">DSM 11593</strain>
    </source>
</reference>
<evidence type="ECO:0000256" key="2">
    <source>
        <dbReference type="ARBA" id="ARBA00023125"/>
    </source>
</evidence>
<dbReference type="Pfam" id="PF01037">
    <property type="entry name" value="AsnC_trans_reg"/>
    <property type="match status" value="1"/>
</dbReference>
<dbReference type="PANTHER" id="PTHR30154">
    <property type="entry name" value="LEUCINE-RESPONSIVE REGULATORY PROTEIN"/>
    <property type="match status" value="1"/>
</dbReference>